<evidence type="ECO:0000256" key="1">
    <source>
        <dbReference type="SAM" id="MobiDB-lite"/>
    </source>
</evidence>
<gene>
    <name evidence="2" type="ORF">P4R38_18030</name>
</gene>
<organism evidence="2 3">
    <name type="scientific">Luteipulveratus flavus</name>
    <dbReference type="NCBI Taxonomy" id="3031728"/>
    <lineage>
        <taxon>Bacteria</taxon>
        <taxon>Bacillati</taxon>
        <taxon>Actinomycetota</taxon>
        <taxon>Actinomycetes</taxon>
        <taxon>Micrococcales</taxon>
        <taxon>Dermacoccaceae</taxon>
        <taxon>Luteipulveratus</taxon>
    </lineage>
</organism>
<accession>A0ABT6CB77</accession>
<evidence type="ECO:0000313" key="2">
    <source>
        <dbReference type="EMBL" id="MDF8266153.1"/>
    </source>
</evidence>
<feature type="compositionally biased region" description="Basic and acidic residues" evidence="1">
    <location>
        <begin position="1"/>
        <end position="22"/>
    </location>
</feature>
<protein>
    <submittedName>
        <fullName evidence="2">Uncharacterized protein</fullName>
    </submittedName>
</protein>
<name>A0ABT6CB77_9MICO</name>
<keyword evidence="3" id="KW-1185">Reference proteome</keyword>
<dbReference type="Proteomes" id="UP001528912">
    <property type="component" value="Unassembled WGS sequence"/>
</dbReference>
<dbReference type="RefSeq" id="WP_277193379.1">
    <property type="nucleotide sequence ID" value="NZ_JAROAV010000050.1"/>
</dbReference>
<proteinExistence type="predicted"/>
<sequence>MSADHDSAERPDRPPVHPRPDGVDDATVEALGTLSEALEVIEHARGLLYGFHRLSGTADLTLQRAVQQLREAGHTGLAAQLDDVLVGRDVVRDMWTFEIVEAYDEGYWQVFRDLERTAREQLGVHEPHVLESEMKHREQGGR</sequence>
<feature type="region of interest" description="Disordered" evidence="1">
    <location>
        <begin position="1"/>
        <end position="23"/>
    </location>
</feature>
<dbReference type="EMBL" id="JAROAV010000050">
    <property type="protein sequence ID" value="MDF8266153.1"/>
    <property type="molecule type" value="Genomic_DNA"/>
</dbReference>
<evidence type="ECO:0000313" key="3">
    <source>
        <dbReference type="Proteomes" id="UP001528912"/>
    </source>
</evidence>
<reference evidence="2 3" key="1">
    <citation type="submission" date="2023-03" db="EMBL/GenBank/DDBJ databases">
        <title>YIM 133296 draft genome.</title>
        <authorList>
            <person name="Xiong L."/>
        </authorList>
    </citation>
    <scope>NUCLEOTIDE SEQUENCE [LARGE SCALE GENOMIC DNA]</scope>
    <source>
        <strain evidence="2 3">YIM 133296</strain>
    </source>
</reference>
<comment type="caution">
    <text evidence="2">The sequence shown here is derived from an EMBL/GenBank/DDBJ whole genome shotgun (WGS) entry which is preliminary data.</text>
</comment>